<comment type="caution">
    <text evidence="2">The sequence shown here is derived from an EMBL/GenBank/DDBJ whole genome shotgun (WGS) entry which is preliminary data.</text>
</comment>
<dbReference type="AlphaFoldDB" id="X1T5G0"/>
<organism evidence="2">
    <name type="scientific">marine sediment metagenome</name>
    <dbReference type="NCBI Taxonomy" id="412755"/>
    <lineage>
        <taxon>unclassified sequences</taxon>
        <taxon>metagenomes</taxon>
        <taxon>ecological metagenomes</taxon>
    </lineage>
</organism>
<keyword evidence="1" id="KW-0472">Membrane</keyword>
<feature type="non-terminal residue" evidence="2">
    <location>
        <position position="108"/>
    </location>
</feature>
<keyword evidence="1" id="KW-1133">Transmembrane helix</keyword>
<proteinExistence type="predicted"/>
<name>X1T5G0_9ZZZZ</name>
<dbReference type="Pfam" id="PF14329">
    <property type="entry name" value="DUF4386"/>
    <property type="match status" value="1"/>
</dbReference>
<sequence>MNTNKMTARISDMSPRTAAKIAGVVYLICVVTGIFANIFVRGKLIVYGDAVTTVNNIMANESLFRIGFVTDLLFLTCWLLLPLALYKFLKPINNIHAVLMVLFALVMI</sequence>
<feature type="transmembrane region" description="Helical" evidence="1">
    <location>
        <begin position="21"/>
        <end position="42"/>
    </location>
</feature>
<dbReference type="EMBL" id="BARW01018585">
    <property type="protein sequence ID" value="GAJ00548.1"/>
    <property type="molecule type" value="Genomic_DNA"/>
</dbReference>
<keyword evidence="1" id="KW-0812">Transmembrane</keyword>
<protein>
    <recommendedName>
        <fullName evidence="3">DUF4386 domain-containing protein</fullName>
    </recommendedName>
</protein>
<accession>X1T5G0</accession>
<evidence type="ECO:0000256" key="1">
    <source>
        <dbReference type="SAM" id="Phobius"/>
    </source>
</evidence>
<dbReference type="InterPro" id="IPR025495">
    <property type="entry name" value="DUF4386"/>
</dbReference>
<reference evidence="2" key="1">
    <citation type="journal article" date="2014" name="Front. Microbiol.">
        <title>High frequency of phylogenetically diverse reductive dehalogenase-homologous genes in deep subseafloor sedimentary metagenomes.</title>
        <authorList>
            <person name="Kawai M."/>
            <person name="Futagami T."/>
            <person name="Toyoda A."/>
            <person name="Takaki Y."/>
            <person name="Nishi S."/>
            <person name="Hori S."/>
            <person name="Arai W."/>
            <person name="Tsubouchi T."/>
            <person name="Morono Y."/>
            <person name="Uchiyama I."/>
            <person name="Ito T."/>
            <person name="Fujiyama A."/>
            <person name="Inagaki F."/>
            <person name="Takami H."/>
        </authorList>
    </citation>
    <scope>NUCLEOTIDE SEQUENCE</scope>
    <source>
        <strain evidence="2">Expedition CK06-06</strain>
    </source>
</reference>
<evidence type="ECO:0008006" key="3">
    <source>
        <dbReference type="Google" id="ProtNLM"/>
    </source>
</evidence>
<feature type="transmembrane region" description="Helical" evidence="1">
    <location>
        <begin position="62"/>
        <end position="81"/>
    </location>
</feature>
<gene>
    <name evidence="2" type="ORF">S12H4_31793</name>
</gene>
<evidence type="ECO:0000313" key="2">
    <source>
        <dbReference type="EMBL" id="GAJ00548.1"/>
    </source>
</evidence>